<dbReference type="InterPro" id="IPR003653">
    <property type="entry name" value="Peptidase_C48_C"/>
</dbReference>
<name>A0A2G2WX70_CAPBA</name>
<dbReference type="PANTHER" id="PTHR33022">
    <property type="entry name" value="DUF1985 DOMAIN-CONTAINING PROTEIN"/>
    <property type="match status" value="1"/>
</dbReference>
<evidence type="ECO:0000256" key="1">
    <source>
        <dbReference type="ARBA" id="ARBA00005234"/>
    </source>
</evidence>
<keyword evidence="2" id="KW-0645">Protease</keyword>
<dbReference type="GO" id="GO:0008234">
    <property type="term" value="F:cysteine-type peptidase activity"/>
    <property type="evidence" value="ECO:0007669"/>
    <property type="project" value="InterPro"/>
</dbReference>
<proteinExistence type="inferred from homology"/>
<evidence type="ECO:0000256" key="3">
    <source>
        <dbReference type="ARBA" id="ARBA00022801"/>
    </source>
</evidence>
<gene>
    <name evidence="5" type="ORF">CQW23_09538</name>
</gene>
<dbReference type="EMBL" id="MLFT02000004">
    <property type="protein sequence ID" value="PHT49791.1"/>
    <property type="molecule type" value="Genomic_DNA"/>
</dbReference>
<reference evidence="6" key="2">
    <citation type="journal article" date="2017" name="J. Anim. Genet.">
        <title>Multiple reference genome sequences of hot pepper reveal the massive evolution of plant disease resistance genes by retroduplication.</title>
        <authorList>
            <person name="Kim S."/>
            <person name="Park J."/>
            <person name="Yeom S.-I."/>
            <person name="Kim Y.-M."/>
            <person name="Seo E."/>
            <person name="Kim K.-T."/>
            <person name="Kim M.-S."/>
            <person name="Lee J.M."/>
            <person name="Cheong K."/>
            <person name="Shin H.-S."/>
            <person name="Kim S.-B."/>
            <person name="Han K."/>
            <person name="Lee J."/>
            <person name="Park M."/>
            <person name="Lee H.-A."/>
            <person name="Lee H.-Y."/>
            <person name="Lee Y."/>
            <person name="Oh S."/>
            <person name="Lee J.H."/>
            <person name="Choi E."/>
            <person name="Choi E."/>
            <person name="Lee S.E."/>
            <person name="Jeon J."/>
            <person name="Kim H."/>
            <person name="Choi G."/>
            <person name="Song H."/>
            <person name="Lee J."/>
            <person name="Lee S.-C."/>
            <person name="Kwon J.-K."/>
            <person name="Lee H.-Y."/>
            <person name="Koo N."/>
            <person name="Hong Y."/>
            <person name="Kim R.W."/>
            <person name="Kang W.-H."/>
            <person name="Huh J.H."/>
            <person name="Kang B.-C."/>
            <person name="Yang T.-J."/>
            <person name="Lee Y.-H."/>
            <person name="Bennetzen J.L."/>
            <person name="Choi D."/>
        </authorList>
    </citation>
    <scope>NUCLEOTIDE SEQUENCE [LARGE SCALE GENOMIC DNA]</scope>
    <source>
        <strain evidence="6">cv. PBC81</strain>
    </source>
</reference>
<reference evidence="5 6" key="1">
    <citation type="journal article" date="2017" name="Genome Biol.">
        <title>New reference genome sequences of hot pepper reveal the massive evolution of plant disease-resistance genes by retroduplication.</title>
        <authorList>
            <person name="Kim S."/>
            <person name="Park J."/>
            <person name="Yeom S.I."/>
            <person name="Kim Y.M."/>
            <person name="Seo E."/>
            <person name="Kim K.T."/>
            <person name="Kim M.S."/>
            <person name="Lee J.M."/>
            <person name="Cheong K."/>
            <person name="Shin H.S."/>
            <person name="Kim S.B."/>
            <person name="Han K."/>
            <person name="Lee J."/>
            <person name="Park M."/>
            <person name="Lee H.A."/>
            <person name="Lee H.Y."/>
            <person name="Lee Y."/>
            <person name="Oh S."/>
            <person name="Lee J.H."/>
            <person name="Choi E."/>
            <person name="Choi E."/>
            <person name="Lee S.E."/>
            <person name="Jeon J."/>
            <person name="Kim H."/>
            <person name="Choi G."/>
            <person name="Song H."/>
            <person name="Lee J."/>
            <person name="Lee S.C."/>
            <person name="Kwon J.K."/>
            <person name="Lee H.Y."/>
            <person name="Koo N."/>
            <person name="Hong Y."/>
            <person name="Kim R.W."/>
            <person name="Kang W.H."/>
            <person name="Huh J.H."/>
            <person name="Kang B.C."/>
            <person name="Yang T.J."/>
            <person name="Lee Y.H."/>
            <person name="Bennetzen J.L."/>
            <person name="Choi D."/>
        </authorList>
    </citation>
    <scope>NUCLEOTIDE SEQUENCE [LARGE SCALE GENOMIC DNA]</scope>
    <source>
        <strain evidence="6">cv. PBC81</strain>
    </source>
</reference>
<evidence type="ECO:0000313" key="6">
    <source>
        <dbReference type="Proteomes" id="UP000224567"/>
    </source>
</evidence>
<evidence type="ECO:0000256" key="2">
    <source>
        <dbReference type="ARBA" id="ARBA00022670"/>
    </source>
</evidence>
<sequence>MLPKCGSISNQKLKDNHDKANKSGIGFSSLDFVVAQPDSKNWFYTMSQLNTCWNDQVYDSMLSSQHKEPSHEIKRLSEMLPTYISYSGLLKNTERTVWSSLESYKDKMSNVTGDLNDTPFDVEYIEDIAQQVSGSLDCGVFMAGYAEFLSDQIQIPSSNLDAEYLRKRYTTLL</sequence>
<protein>
    <recommendedName>
        <fullName evidence="4">Ubiquitin-like protease family profile domain-containing protein</fullName>
    </recommendedName>
</protein>
<dbReference type="GO" id="GO:0006508">
    <property type="term" value="P:proteolysis"/>
    <property type="evidence" value="ECO:0007669"/>
    <property type="project" value="UniProtKB-KW"/>
</dbReference>
<comment type="caution">
    <text evidence="5">The sequence shown here is derived from an EMBL/GenBank/DDBJ whole genome shotgun (WGS) entry which is preliminary data.</text>
</comment>
<accession>A0A2G2WX70</accession>
<dbReference type="Pfam" id="PF02902">
    <property type="entry name" value="Peptidase_C48"/>
    <property type="match status" value="1"/>
</dbReference>
<dbReference type="PANTHER" id="PTHR33022:SF13">
    <property type="entry name" value="UBIQUITIN-LIKE PROTEASE FAMILY PROFILE DOMAIN-CONTAINING PROTEIN"/>
    <property type="match status" value="1"/>
</dbReference>
<evidence type="ECO:0000313" key="5">
    <source>
        <dbReference type="EMBL" id="PHT49791.1"/>
    </source>
</evidence>
<dbReference type="Gene3D" id="3.40.395.10">
    <property type="entry name" value="Adenoviral Proteinase, Chain A"/>
    <property type="match status" value="1"/>
</dbReference>
<dbReference type="Proteomes" id="UP000224567">
    <property type="component" value="Unassembled WGS sequence"/>
</dbReference>
<dbReference type="InterPro" id="IPR038765">
    <property type="entry name" value="Papain-like_cys_pep_sf"/>
</dbReference>
<comment type="similarity">
    <text evidence="1">Belongs to the peptidase C48 family.</text>
</comment>
<organism evidence="5 6">
    <name type="scientific">Capsicum baccatum</name>
    <name type="common">Peruvian pepper</name>
    <dbReference type="NCBI Taxonomy" id="33114"/>
    <lineage>
        <taxon>Eukaryota</taxon>
        <taxon>Viridiplantae</taxon>
        <taxon>Streptophyta</taxon>
        <taxon>Embryophyta</taxon>
        <taxon>Tracheophyta</taxon>
        <taxon>Spermatophyta</taxon>
        <taxon>Magnoliopsida</taxon>
        <taxon>eudicotyledons</taxon>
        <taxon>Gunneridae</taxon>
        <taxon>Pentapetalae</taxon>
        <taxon>asterids</taxon>
        <taxon>lamiids</taxon>
        <taxon>Solanales</taxon>
        <taxon>Solanaceae</taxon>
        <taxon>Solanoideae</taxon>
        <taxon>Capsiceae</taxon>
        <taxon>Capsicum</taxon>
    </lineage>
</organism>
<dbReference type="SUPFAM" id="SSF54001">
    <property type="entry name" value="Cysteine proteinases"/>
    <property type="match status" value="1"/>
</dbReference>
<evidence type="ECO:0000259" key="4">
    <source>
        <dbReference type="Pfam" id="PF02902"/>
    </source>
</evidence>
<keyword evidence="3" id="KW-0378">Hydrolase</keyword>
<feature type="domain" description="Ubiquitin-like protease family profile" evidence="4">
    <location>
        <begin position="57"/>
        <end position="170"/>
    </location>
</feature>
<keyword evidence="6" id="KW-1185">Reference proteome</keyword>
<dbReference type="AlphaFoldDB" id="A0A2G2WX70"/>
<dbReference type="OrthoDB" id="1300832at2759"/>